<evidence type="ECO:0000256" key="2">
    <source>
        <dbReference type="ARBA" id="ARBA00005236"/>
    </source>
</evidence>
<keyword evidence="10" id="KW-1185">Reference proteome</keyword>
<sequence length="394" mass="41640">MSPQRLALRTVLLGRPRTVLAVLVIAASLSALDLFAGHIASDRARLEYRAVIGERLGHLAIQRTRGKQNEGAPMFDRDEAARIRQIAEAMPGVALVLPQMSVGGMASTGERSALFRGEGIAADAPAEAPGKLKAGVRNGIAVSVGQARTLGLRNGSNVTLTGAAEDAETRPLSAEVVDIFSTSGLSADARSVLMPFELAQSLLDTQRTERIVVFLTDPAAMEAKRDQLRRALKRGGVAADIRSWQEQSPSFIVEEKTARISFDCVAGMAFAAIAAAIAATISMNALERRREVGTLRALGMRNVSVFLMFAAEALWMAAIGVVVSLVASGLIAWVVNRAALSYSAHHALRPAPMLVELDLNRMTMAVVTAMAVALLAALVPAFKAARGGIAEALT</sequence>
<keyword evidence="3" id="KW-1003">Cell membrane</keyword>
<dbReference type="GO" id="GO:0044874">
    <property type="term" value="P:lipoprotein localization to outer membrane"/>
    <property type="evidence" value="ECO:0007669"/>
    <property type="project" value="TreeGrafter"/>
</dbReference>
<reference evidence="9 10" key="1">
    <citation type="submission" date="2020-04" db="EMBL/GenBank/DDBJ databases">
        <title>Massilia sp. RP-1-19 isolated from soil.</title>
        <authorList>
            <person name="Dahal R.H."/>
        </authorList>
    </citation>
    <scope>NUCLEOTIDE SEQUENCE [LARGE SCALE GENOMIC DNA]</scope>
    <source>
        <strain evidence="9 10">RP-1-19</strain>
    </source>
</reference>
<evidence type="ECO:0000313" key="10">
    <source>
        <dbReference type="Proteomes" id="UP000583752"/>
    </source>
</evidence>
<dbReference type="AlphaFoldDB" id="A0A848HKN0"/>
<dbReference type="RefSeq" id="WP_169464176.1">
    <property type="nucleotide sequence ID" value="NZ_JABBGG010000002.1"/>
</dbReference>
<comment type="caution">
    <text evidence="9">The sequence shown here is derived from an EMBL/GenBank/DDBJ whole genome shotgun (WGS) entry which is preliminary data.</text>
</comment>
<gene>
    <name evidence="9" type="ORF">HHL21_05130</name>
</gene>
<keyword evidence="4 7" id="KW-0812">Transmembrane</keyword>
<protein>
    <submittedName>
        <fullName evidence="9">ABC transporter permease</fullName>
    </submittedName>
</protein>
<evidence type="ECO:0000256" key="6">
    <source>
        <dbReference type="ARBA" id="ARBA00023136"/>
    </source>
</evidence>
<comment type="similarity">
    <text evidence="2">Belongs to the ABC-4 integral membrane protein family. LolC/E subfamily.</text>
</comment>
<dbReference type="Proteomes" id="UP000583752">
    <property type="component" value="Unassembled WGS sequence"/>
</dbReference>
<dbReference type="InterPro" id="IPR003838">
    <property type="entry name" value="ABC3_permease_C"/>
</dbReference>
<evidence type="ECO:0000256" key="5">
    <source>
        <dbReference type="ARBA" id="ARBA00022989"/>
    </source>
</evidence>
<keyword evidence="6 7" id="KW-0472">Membrane</keyword>
<name>A0A848HKN0_9BURK</name>
<evidence type="ECO:0000256" key="3">
    <source>
        <dbReference type="ARBA" id="ARBA00022475"/>
    </source>
</evidence>
<organism evidence="9 10">
    <name type="scientific">Massilia polaris</name>
    <dbReference type="NCBI Taxonomy" id="2728846"/>
    <lineage>
        <taxon>Bacteria</taxon>
        <taxon>Pseudomonadati</taxon>
        <taxon>Pseudomonadota</taxon>
        <taxon>Betaproteobacteria</taxon>
        <taxon>Burkholderiales</taxon>
        <taxon>Oxalobacteraceae</taxon>
        <taxon>Telluria group</taxon>
        <taxon>Massilia</taxon>
    </lineage>
</organism>
<evidence type="ECO:0000259" key="8">
    <source>
        <dbReference type="Pfam" id="PF02687"/>
    </source>
</evidence>
<evidence type="ECO:0000256" key="1">
    <source>
        <dbReference type="ARBA" id="ARBA00004651"/>
    </source>
</evidence>
<dbReference type="PANTHER" id="PTHR30489:SF0">
    <property type="entry name" value="LIPOPROTEIN-RELEASING SYSTEM TRANSMEMBRANE PROTEIN LOLE"/>
    <property type="match status" value="1"/>
</dbReference>
<dbReference type="InterPro" id="IPR051447">
    <property type="entry name" value="Lipoprotein-release_system"/>
</dbReference>
<evidence type="ECO:0000256" key="4">
    <source>
        <dbReference type="ARBA" id="ARBA00022692"/>
    </source>
</evidence>
<comment type="subcellular location">
    <subcellularLocation>
        <location evidence="1">Cell membrane</location>
        <topology evidence="1">Multi-pass membrane protein</topology>
    </subcellularLocation>
</comment>
<dbReference type="PANTHER" id="PTHR30489">
    <property type="entry name" value="LIPOPROTEIN-RELEASING SYSTEM TRANSMEMBRANE PROTEIN LOLE"/>
    <property type="match status" value="1"/>
</dbReference>
<dbReference type="Pfam" id="PF02687">
    <property type="entry name" value="FtsX"/>
    <property type="match status" value="1"/>
</dbReference>
<dbReference type="GO" id="GO:0098797">
    <property type="term" value="C:plasma membrane protein complex"/>
    <property type="evidence" value="ECO:0007669"/>
    <property type="project" value="TreeGrafter"/>
</dbReference>
<feature type="transmembrane region" description="Helical" evidence="7">
    <location>
        <begin position="306"/>
        <end position="335"/>
    </location>
</feature>
<keyword evidence="5 7" id="KW-1133">Transmembrane helix</keyword>
<feature type="transmembrane region" description="Helical" evidence="7">
    <location>
        <begin position="362"/>
        <end position="382"/>
    </location>
</feature>
<accession>A0A848HKN0</accession>
<feature type="domain" description="ABC3 transporter permease C-terminal" evidence="8">
    <location>
        <begin position="265"/>
        <end position="386"/>
    </location>
</feature>
<feature type="transmembrane region" description="Helical" evidence="7">
    <location>
        <begin position="265"/>
        <end position="286"/>
    </location>
</feature>
<evidence type="ECO:0000256" key="7">
    <source>
        <dbReference type="SAM" id="Phobius"/>
    </source>
</evidence>
<proteinExistence type="inferred from homology"/>
<evidence type="ECO:0000313" key="9">
    <source>
        <dbReference type="EMBL" id="NML60481.1"/>
    </source>
</evidence>
<dbReference type="EMBL" id="JABBGG010000002">
    <property type="protein sequence ID" value="NML60481.1"/>
    <property type="molecule type" value="Genomic_DNA"/>
</dbReference>